<evidence type="ECO:0000259" key="12">
    <source>
        <dbReference type="PROSITE" id="PS51987"/>
    </source>
</evidence>
<evidence type="ECO:0000256" key="8">
    <source>
        <dbReference type="ARBA" id="ARBA00023231"/>
    </source>
</evidence>
<dbReference type="SUPFAM" id="SSF55931">
    <property type="entry name" value="Glutamine synthetase/guanido kinase"/>
    <property type="match status" value="1"/>
</dbReference>
<evidence type="ECO:0000256" key="4">
    <source>
        <dbReference type="ARBA" id="ARBA00022598"/>
    </source>
</evidence>
<dbReference type="PANTHER" id="PTHR43785:SF12">
    <property type="entry name" value="TYPE-1 GLUTAMINE SYNTHETASE 2"/>
    <property type="match status" value="1"/>
</dbReference>
<dbReference type="GO" id="GO:0006598">
    <property type="term" value="P:polyamine catabolic process"/>
    <property type="evidence" value="ECO:0007669"/>
    <property type="project" value="TreeGrafter"/>
</dbReference>
<evidence type="ECO:0000259" key="11">
    <source>
        <dbReference type="PROSITE" id="PS51986"/>
    </source>
</evidence>
<dbReference type="OrthoDB" id="9807095at2"/>
<proteinExistence type="inferred from homology"/>
<dbReference type="Pfam" id="PF00120">
    <property type="entry name" value="Gln-synt_C"/>
    <property type="match status" value="1"/>
</dbReference>
<protein>
    <submittedName>
        <fullName evidence="13">Glutamine synthetase</fullName>
    </submittedName>
</protein>
<evidence type="ECO:0000256" key="7">
    <source>
        <dbReference type="ARBA" id="ARBA00022842"/>
    </source>
</evidence>
<evidence type="ECO:0000256" key="9">
    <source>
        <dbReference type="PROSITE-ProRule" id="PRU01330"/>
    </source>
</evidence>
<feature type="domain" description="GS catalytic" evidence="12">
    <location>
        <begin position="125"/>
        <end position="463"/>
    </location>
</feature>
<keyword evidence="4" id="KW-0436">Ligase</keyword>
<dbReference type="FunFam" id="3.30.590.10:FF:000005">
    <property type="entry name" value="Probable glutamine synthetase"/>
    <property type="match status" value="1"/>
</dbReference>
<evidence type="ECO:0000256" key="6">
    <source>
        <dbReference type="ARBA" id="ARBA00022840"/>
    </source>
</evidence>
<comment type="similarity">
    <text evidence="3 9 10">Belongs to the glutamine synthetase family.</text>
</comment>
<comment type="caution">
    <text evidence="13">The sequence shown here is derived from an EMBL/GenBank/DDBJ whole genome shotgun (WGS) entry which is preliminary data.</text>
</comment>
<evidence type="ECO:0000256" key="1">
    <source>
        <dbReference type="ARBA" id="ARBA00001946"/>
    </source>
</evidence>
<accession>A0A8G2EXZ6</accession>
<evidence type="ECO:0000313" key="14">
    <source>
        <dbReference type="Proteomes" id="UP000198615"/>
    </source>
</evidence>
<keyword evidence="5" id="KW-0547">Nucleotide-binding</keyword>
<dbReference type="InterPro" id="IPR036651">
    <property type="entry name" value="Gln_synt_N_sf"/>
</dbReference>
<keyword evidence="7" id="KW-0460">Magnesium</keyword>
<dbReference type="PANTHER" id="PTHR43785">
    <property type="entry name" value="GAMMA-GLUTAMYLPUTRESCINE SYNTHETASE"/>
    <property type="match status" value="1"/>
</dbReference>
<keyword evidence="8" id="KW-0535">Nitrogen fixation</keyword>
<dbReference type="PROSITE" id="PS51986">
    <property type="entry name" value="GS_BETA_GRASP"/>
    <property type="match status" value="1"/>
</dbReference>
<dbReference type="Gene3D" id="3.10.20.70">
    <property type="entry name" value="Glutamine synthetase, N-terminal domain"/>
    <property type="match status" value="1"/>
</dbReference>
<dbReference type="AlphaFoldDB" id="A0A8G2EXZ6"/>
<dbReference type="GO" id="GO:0005524">
    <property type="term" value="F:ATP binding"/>
    <property type="evidence" value="ECO:0007669"/>
    <property type="project" value="UniProtKB-KW"/>
</dbReference>
<dbReference type="InterPro" id="IPR008147">
    <property type="entry name" value="Gln_synt_N"/>
</dbReference>
<organism evidence="13 14">
    <name type="scientific">Thalassobaculum litoreum DSM 18839</name>
    <dbReference type="NCBI Taxonomy" id="1123362"/>
    <lineage>
        <taxon>Bacteria</taxon>
        <taxon>Pseudomonadati</taxon>
        <taxon>Pseudomonadota</taxon>
        <taxon>Alphaproteobacteria</taxon>
        <taxon>Rhodospirillales</taxon>
        <taxon>Thalassobaculaceae</taxon>
        <taxon>Thalassobaculum</taxon>
    </lineage>
</organism>
<dbReference type="Gene3D" id="3.30.590.10">
    <property type="entry name" value="Glutamine synthetase/guanido kinase, catalytic domain"/>
    <property type="match status" value="1"/>
</dbReference>
<keyword evidence="14" id="KW-1185">Reference proteome</keyword>
<comment type="cofactor">
    <cofactor evidence="1">
        <name>Mg(2+)</name>
        <dbReference type="ChEBI" id="CHEBI:18420"/>
    </cofactor>
</comment>
<dbReference type="GO" id="GO:0006542">
    <property type="term" value="P:glutamine biosynthetic process"/>
    <property type="evidence" value="ECO:0007669"/>
    <property type="project" value="InterPro"/>
</dbReference>
<name>A0A8G2EXZ6_9PROT</name>
<dbReference type="InterPro" id="IPR027303">
    <property type="entry name" value="Gln_synth_gly_rich_site"/>
</dbReference>
<feature type="domain" description="GS beta-grasp" evidence="11">
    <location>
        <begin position="23"/>
        <end position="118"/>
    </location>
</feature>
<dbReference type="Proteomes" id="UP000198615">
    <property type="component" value="Unassembled WGS sequence"/>
</dbReference>
<dbReference type="SUPFAM" id="SSF54368">
    <property type="entry name" value="Glutamine synthetase, N-terminal domain"/>
    <property type="match status" value="1"/>
</dbReference>
<dbReference type="InterPro" id="IPR014746">
    <property type="entry name" value="Gln_synth/guanido_kin_cat_dom"/>
</dbReference>
<dbReference type="EMBL" id="FNBW01000005">
    <property type="protein sequence ID" value="SDF62118.1"/>
    <property type="molecule type" value="Genomic_DNA"/>
</dbReference>
<dbReference type="PROSITE" id="PS00181">
    <property type="entry name" value="GLNA_ATP"/>
    <property type="match status" value="1"/>
</dbReference>
<evidence type="ECO:0000256" key="5">
    <source>
        <dbReference type="ARBA" id="ARBA00022741"/>
    </source>
</evidence>
<evidence type="ECO:0000256" key="2">
    <source>
        <dbReference type="ARBA" id="ARBA00003117"/>
    </source>
</evidence>
<evidence type="ECO:0000256" key="10">
    <source>
        <dbReference type="RuleBase" id="RU000384"/>
    </source>
</evidence>
<sequence>MSSSRPTSVPSPKIATEFLEAHPEVATIDVLLPDLSGVVRGKRIGRDQLEGTFKEGAAFPASVFGTDVTGDSVDSSGLVWELGDADYPCWPVAGSLVQVPWTARPSAQVMLTMAEPDGTPFYADPRVVLQRVAQRYADKGWRPVVALELEFYLIDKTREAHLPPSPAISPVTGSRQSTTQVYGLDELDDFEAVLDDVANACQLQGIPAMAASAEYAPGQFEINLTHVDDPVQAADHAVMLKRVVKGVARAHGMNATFMAKPFGDETGNGLHMHVSVLDKDGNNIFASEDDPEHGSPLLRHAVGGLCQTMNDCMALFAPTANAYRRIRPNAYVPLSACWGYNNRTCAFRVPASSPDGVRIEHRVAGADANPYLAGAAILAAILHGIETEAEAPPPVDGNAYESQEPSVPKTWAESLELFEKSDFIAEWLGEGFQRVFHAVKESERRDFESEVTPLEWAWYLKTV</sequence>
<keyword evidence="6" id="KW-0067">ATP-binding</keyword>
<evidence type="ECO:0000256" key="3">
    <source>
        <dbReference type="ARBA" id="ARBA00009897"/>
    </source>
</evidence>
<evidence type="ECO:0000313" key="13">
    <source>
        <dbReference type="EMBL" id="SDF62118.1"/>
    </source>
</evidence>
<gene>
    <name evidence="13" type="ORF">SAMN05660686_01806</name>
</gene>
<dbReference type="PROSITE" id="PS51987">
    <property type="entry name" value="GS_CATALYTIC"/>
    <property type="match status" value="1"/>
</dbReference>
<dbReference type="InterPro" id="IPR008146">
    <property type="entry name" value="Gln_synth_cat_dom"/>
</dbReference>
<dbReference type="SMART" id="SM01230">
    <property type="entry name" value="Gln-synt_C"/>
    <property type="match status" value="1"/>
</dbReference>
<dbReference type="GO" id="GO:0004356">
    <property type="term" value="F:glutamine synthetase activity"/>
    <property type="evidence" value="ECO:0007669"/>
    <property type="project" value="InterPro"/>
</dbReference>
<comment type="function">
    <text evidence="2">Catalyzes the ATP-dependent biosynthesis of glutamine from glutamate and ammonia.</text>
</comment>
<reference evidence="13 14" key="1">
    <citation type="submission" date="2016-10" db="EMBL/GenBank/DDBJ databases">
        <authorList>
            <person name="Varghese N."/>
            <person name="Submissions S."/>
        </authorList>
    </citation>
    <scope>NUCLEOTIDE SEQUENCE [LARGE SCALE GENOMIC DNA]</scope>
    <source>
        <strain evidence="13 14">DSM 18839</strain>
    </source>
</reference>